<comment type="caution">
    <text evidence="1">The sequence shown here is derived from an EMBL/GenBank/DDBJ whole genome shotgun (WGS) entry which is preliminary data.</text>
</comment>
<accession>A0ACB9PEI4</accession>
<dbReference type="EMBL" id="CM039429">
    <property type="protein sequence ID" value="KAI4346826.1"/>
    <property type="molecule type" value="Genomic_DNA"/>
</dbReference>
<evidence type="ECO:0000313" key="2">
    <source>
        <dbReference type="Proteomes" id="UP000828941"/>
    </source>
</evidence>
<proteinExistence type="predicted"/>
<sequence>MAALPICYKTPYKDQNLLIQSAVRQNEKRFMYDCVDILRSFSLVNHVSLRFCSSYAVGDVLTKSNTREAILLRCHSGGSLPKVMTDMSLIQRVCGRGSHLCCSSHGNFSKVCYTLESDSSENQLKSLHSYFGKLQDDAELSSFDSSNKAIQMSSKDNQSRLKNGLKSLDSYLAKLDEGANQECYARSTFVEDSYEGNSTEKPFPVGKDNERNYHRRRNKFVDIRGVRGDRGPVASGDSQQDCKTSDLYLIGILASINIGVFLFEIASPVRNSESEIFSLPSLYGAKINHLIVLGEWWRLITPMFLHSGIFHMALSFWSLLTFGPQVCRGYGSFTFLLIYILGGVSGNLTSFLHTAEPSVGGTGPVFAIIGAWLAYQIQNKDAIANDASETMFQKAITATVLGFILCNLGPIDEWTHFGAAFTGMAYGFFTSPILQLDDAPSAGTSQEEGLKLVRKYGNSCKSLIVFTIFILVLSSFLFLIEAPLNALPSPSDGNVLTTL</sequence>
<gene>
    <name evidence="1" type="ORF">L6164_007691</name>
</gene>
<keyword evidence="2" id="KW-1185">Reference proteome</keyword>
<organism evidence="1 2">
    <name type="scientific">Bauhinia variegata</name>
    <name type="common">Purple orchid tree</name>
    <name type="synonym">Phanera variegata</name>
    <dbReference type="NCBI Taxonomy" id="167791"/>
    <lineage>
        <taxon>Eukaryota</taxon>
        <taxon>Viridiplantae</taxon>
        <taxon>Streptophyta</taxon>
        <taxon>Embryophyta</taxon>
        <taxon>Tracheophyta</taxon>
        <taxon>Spermatophyta</taxon>
        <taxon>Magnoliopsida</taxon>
        <taxon>eudicotyledons</taxon>
        <taxon>Gunneridae</taxon>
        <taxon>Pentapetalae</taxon>
        <taxon>rosids</taxon>
        <taxon>fabids</taxon>
        <taxon>Fabales</taxon>
        <taxon>Fabaceae</taxon>
        <taxon>Cercidoideae</taxon>
        <taxon>Cercideae</taxon>
        <taxon>Bauhiniinae</taxon>
        <taxon>Bauhinia</taxon>
    </lineage>
</organism>
<reference evidence="1 2" key="1">
    <citation type="journal article" date="2022" name="DNA Res.">
        <title>Chromosomal-level genome assembly of the orchid tree Bauhinia variegata (Leguminosae; Cercidoideae) supports the allotetraploid origin hypothesis of Bauhinia.</title>
        <authorList>
            <person name="Zhong Y."/>
            <person name="Chen Y."/>
            <person name="Zheng D."/>
            <person name="Pang J."/>
            <person name="Liu Y."/>
            <person name="Luo S."/>
            <person name="Meng S."/>
            <person name="Qian L."/>
            <person name="Wei D."/>
            <person name="Dai S."/>
            <person name="Zhou R."/>
        </authorList>
    </citation>
    <scope>NUCLEOTIDE SEQUENCE [LARGE SCALE GENOMIC DNA]</scope>
    <source>
        <strain evidence="1">BV-YZ2020</strain>
    </source>
</reference>
<protein>
    <submittedName>
        <fullName evidence="1">Uncharacterized protein</fullName>
    </submittedName>
</protein>
<dbReference type="Proteomes" id="UP000828941">
    <property type="component" value="Chromosome 4"/>
</dbReference>
<evidence type="ECO:0000313" key="1">
    <source>
        <dbReference type="EMBL" id="KAI4346826.1"/>
    </source>
</evidence>
<name>A0ACB9PEI4_BAUVA</name>